<protein>
    <recommendedName>
        <fullName evidence="4">Pre-mRNA-splicing factor Syf1-like N-terminal HAT-repeats domain-containing protein</fullName>
    </recommendedName>
</protein>
<accession>A0ABN9TE89</accession>
<dbReference type="Proteomes" id="UP001189429">
    <property type="component" value="Unassembled WGS sequence"/>
</dbReference>
<name>A0ABN9TE89_9DINO</name>
<evidence type="ECO:0000259" key="4">
    <source>
        <dbReference type="Pfam" id="PF23233"/>
    </source>
</evidence>
<evidence type="ECO:0000313" key="5">
    <source>
        <dbReference type="EMBL" id="CAK0844096.1"/>
    </source>
</evidence>
<dbReference type="SUPFAM" id="SSF48452">
    <property type="entry name" value="TPR-like"/>
    <property type="match status" value="1"/>
</dbReference>
<organism evidence="5 6">
    <name type="scientific">Prorocentrum cordatum</name>
    <dbReference type="NCBI Taxonomy" id="2364126"/>
    <lineage>
        <taxon>Eukaryota</taxon>
        <taxon>Sar</taxon>
        <taxon>Alveolata</taxon>
        <taxon>Dinophyceae</taxon>
        <taxon>Prorocentrales</taxon>
        <taxon>Prorocentraceae</taxon>
        <taxon>Prorocentrum</taxon>
    </lineage>
</organism>
<proteinExistence type="inferred from homology"/>
<gene>
    <name evidence="5" type="ORF">PCOR1329_LOCUS38266</name>
</gene>
<keyword evidence="2" id="KW-0507">mRNA processing</keyword>
<keyword evidence="6" id="KW-1185">Reference proteome</keyword>
<dbReference type="InterPro" id="IPR055433">
    <property type="entry name" value="HAT_Syf1-like_N"/>
</dbReference>
<evidence type="ECO:0000256" key="1">
    <source>
        <dbReference type="ARBA" id="ARBA00008644"/>
    </source>
</evidence>
<dbReference type="InterPro" id="IPR011990">
    <property type="entry name" value="TPR-like_helical_dom_sf"/>
</dbReference>
<reference evidence="5" key="1">
    <citation type="submission" date="2023-10" db="EMBL/GenBank/DDBJ databases">
        <authorList>
            <person name="Chen Y."/>
            <person name="Shah S."/>
            <person name="Dougan E. K."/>
            <person name="Thang M."/>
            <person name="Chan C."/>
        </authorList>
    </citation>
    <scope>NUCLEOTIDE SEQUENCE [LARGE SCALE GENOMIC DNA]</scope>
</reference>
<evidence type="ECO:0000313" key="6">
    <source>
        <dbReference type="Proteomes" id="UP001189429"/>
    </source>
</evidence>
<dbReference type="Gene3D" id="1.25.40.10">
    <property type="entry name" value="Tetratricopeptide repeat domain"/>
    <property type="match status" value="1"/>
</dbReference>
<evidence type="ECO:0000256" key="2">
    <source>
        <dbReference type="ARBA" id="ARBA00022664"/>
    </source>
</evidence>
<comment type="caution">
    <text evidence="5">The sequence shown here is derived from an EMBL/GenBank/DDBJ whole genome shotgun (WGS) entry which is preliminary data.</text>
</comment>
<sequence>MPTGGSSRGGEGPLPREPREGTAILEACLRAAQAPPRVRCLIYERAVKELPGSYKIWYAYLKERMNAVSDLCITDSKYEEANSAFDRALVFLHKMPRIWRGTR</sequence>
<comment type="similarity">
    <text evidence="1">Belongs to the crooked-neck family.</text>
</comment>
<dbReference type="EMBL" id="CAUYUJ010014632">
    <property type="protein sequence ID" value="CAK0844096.1"/>
    <property type="molecule type" value="Genomic_DNA"/>
</dbReference>
<feature type="domain" description="Pre-mRNA-splicing factor Syf1-like N-terminal HAT-repeats" evidence="4">
    <location>
        <begin position="32"/>
        <end position="100"/>
    </location>
</feature>
<dbReference type="Pfam" id="PF23233">
    <property type="entry name" value="HAT_Syf1_CNRKL1_N"/>
    <property type="match status" value="1"/>
</dbReference>
<keyword evidence="3" id="KW-0508">mRNA splicing</keyword>
<evidence type="ECO:0000256" key="3">
    <source>
        <dbReference type="ARBA" id="ARBA00023187"/>
    </source>
</evidence>